<evidence type="ECO:0000256" key="5">
    <source>
        <dbReference type="ARBA" id="ARBA00022989"/>
    </source>
</evidence>
<dbReference type="EMBL" id="KB321059">
    <property type="protein sequence ID" value="ELW48385.1"/>
    <property type="molecule type" value="Genomic_DNA"/>
</dbReference>
<evidence type="ECO:0000256" key="7">
    <source>
        <dbReference type="ARBA" id="ARBA00023224"/>
    </source>
</evidence>
<dbReference type="InterPro" id="IPR000725">
    <property type="entry name" value="Olfact_rcpt"/>
</dbReference>
<dbReference type="GO" id="GO:0005886">
    <property type="term" value="C:plasma membrane"/>
    <property type="evidence" value="ECO:0007669"/>
    <property type="project" value="UniProtKB-SubCell"/>
</dbReference>
<dbReference type="AlphaFoldDB" id="L9JCP2"/>
<evidence type="ECO:0000256" key="4">
    <source>
        <dbReference type="ARBA" id="ARBA00022692"/>
    </source>
</evidence>
<evidence type="ECO:0000313" key="10">
    <source>
        <dbReference type="Proteomes" id="UP000011518"/>
    </source>
</evidence>
<evidence type="ECO:0000256" key="2">
    <source>
        <dbReference type="ARBA" id="ARBA00022475"/>
    </source>
</evidence>
<reference evidence="10" key="2">
    <citation type="journal article" date="2013" name="Nat. Commun.">
        <title>Genome of the Chinese tree shrew.</title>
        <authorList>
            <person name="Fan Y."/>
            <person name="Huang Z.Y."/>
            <person name="Cao C.C."/>
            <person name="Chen C.S."/>
            <person name="Chen Y.X."/>
            <person name="Fan D.D."/>
            <person name="He J."/>
            <person name="Hou H.L."/>
            <person name="Hu L."/>
            <person name="Hu X.T."/>
            <person name="Jiang X.T."/>
            <person name="Lai R."/>
            <person name="Lang Y.S."/>
            <person name="Liang B."/>
            <person name="Liao S.G."/>
            <person name="Mu D."/>
            <person name="Ma Y.Y."/>
            <person name="Niu Y.Y."/>
            <person name="Sun X.Q."/>
            <person name="Xia J.Q."/>
            <person name="Xiao J."/>
            <person name="Xiong Z.Q."/>
            <person name="Xu L."/>
            <person name="Yang L."/>
            <person name="Zhang Y."/>
            <person name="Zhao W."/>
            <person name="Zhao X.D."/>
            <person name="Zheng Y.T."/>
            <person name="Zhou J.M."/>
            <person name="Zhu Y.B."/>
            <person name="Zhang G.J."/>
            <person name="Wang J."/>
            <person name="Yao Y.G."/>
        </authorList>
    </citation>
    <scope>NUCLEOTIDE SEQUENCE [LARGE SCALE GENOMIC DNA]</scope>
</reference>
<proteinExistence type="predicted"/>
<dbReference type="Gene3D" id="1.20.1070.10">
    <property type="entry name" value="Rhodopsin 7-helix transmembrane proteins"/>
    <property type="match status" value="1"/>
</dbReference>
<dbReference type="GO" id="GO:0004984">
    <property type="term" value="F:olfactory receptor activity"/>
    <property type="evidence" value="ECO:0007669"/>
    <property type="project" value="InterPro"/>
</dbReference>
<evidence type="ECO:0000256" key="3">
    <source>
        <dbReference type="ARBA" id="ARBA00022606"/>
    </source>
</evidence>
<keyword evidence="10" id="KW-1185">Reference proteome</keyword>
<dbReference type="GO" id="GO:0007186">
    <property type="term" value="P:G protein-coupled receptor signaling pathway"/>
    <property type="evidence" value="ECO:0007669"/>
    <property type="project" value="InterPro"/>
</dbReference>
<evidence type="ECO:0000313" key="9">
    <source>
        <dbReference type="EMBL" id="ELW48385.1"/>
    </source>
</evidence>
<comment type="subcellular location">
    <subcellularLocation>
        <location evidence="1">Cell membrane</location>
        <topology evidence="1">Multi-pass membrane protein</topology>
    </subcellularLocation>
</comment>
<sequence length="106" mass="11952">MATLVSYMYIISTILKIQSAEGKHKAFFTCASHLLMVCQFYGSTISTYIRPSSSQHSPARERVVSLLYGVVTPMLNPVIYSLRNSDVKRALRRVVCHGTHLQTARF</sequence>
<feature type="transmembrane region" description="Helical" evidence="8">
    <location>
        <begin position="26"/>
        <end position="43"/>
    </location>
</feature>
<keyword evidence="6 8" id="KW-0472">Membrane</keyword>
<protein>
    <submittedName>
        <fullName evidence="9">Olfactory receptor 5V1</fullName>
    </submittedName>
</protein>
<evidence type="ECO:0000256" key="1">
    <source>
        <dbReference type="ARBA" id="ARBA00004651"/>
    </source>
</evidence>
<keyword evidence="9" id="KW-0675">Receptor</keyword>
<organism evidence="9 10">
    <name type="scientific">Tupaia chinensis</name>
    <name type="common">Chinese tree shrew</name>
    <name type="synonym">Tupaia belangeri chinensis</name>
    <dbReference type="NCBI Taxonomy" id="246437"/>
    <lineage>
        <taxon>Eukaryota</taxon>
        <taxon>Metazoa</taxon>
        <taxon>Chordata</taxon>
        <taxon>Craniata</taxon>
        <taxon>Vertebrata</taxon>
        <taxon>Euteleostomi</taxon>
        <taxon>Mammalia</taxon>
        <taxon>Eutheria</taxon>
        <taxon>Euarchontoglires</taxon>
        <taxon>Scandentia</taxon>
        <taxon>Tupaiidae</taxon>
        <taxon>Tupaia</taxon>
    </lineage>
</organism>
<keyword evidence="7" id="KW-0807">Transducer</keyword>
<gene>
    <name evidence="9" type="ORF">TREES_T100020976</name>
</gene>
<evidence type="ECO:0000256" key="6">
    <source>
        <dbReference type="ARBA" id="ARBA00023136"/>
    </source>
</evidence>
<feature type="transmembrane region" description="Helical" evidence="8">
    <location>
        <begin position="63"/>
        <end position="82"/>
    </location>
</feature>
<dbReference type="Pfam" id="PF13853">
    <property type="entry name" value="7tm_4"/>
    <property type="match status" value="1"/>
</dbReference>
<accession>L9JCP2</accession>
<reference evidence="10" key="1">
    <citation type="submission" date="2012-07" db="EMBL/GenBank/DDBJ databases">
        <title>Genome of the Chinese tree shrew, a rising model animal genetically related to primates.</title>
        <authorList>
            <person name="Zhang G."/>
            <person name="Fan Y."/>
            <person name="Yao Y."/>
            <person name="Huang Z."/>
        </authorList>
    </citation>
    <scope>NUCLEOTIDE SEQUENCE [LARGE SCALE GENOMIC DNA]</scope>
</reference>
<dbReference type="SUPFAM" id="SSF81321">
    <property type="entry name" value="Family A G protein-coupled receptor-like"/>
    <property type="match status" value="1"/>
</dbReference>
<name>L9JCP2_TUPCH</name>
<dbReference type="Proteomes" id="UP000011518">
    <property type="component" value="Unassembled WGS sequence"/>
</dbReference>
<dbReference type="InParanoid" id="L9JCP2"/>
<keyword evidence="3" id="KW-0716">Sensory transduction</keyword>
<evidence type="ECO:0000256" key="8">
    <source>
        <dbReference type="SAM" id="Phobius"/>
    </source>
</evidence>
<keyword evidence="4 8" id="KW-0812">Transmembrane</keyword>
<keyword evidence="2" id="KW-1003">Cell membrane</keyword>
<dbReference type="PRINTS" id="PR00245">
    <property type="entry name" value="OLFACTORYR"/>
</dbReference>
<dbReference type="PANTHER" id="PTHR26453">
    <property type="entry name" value="OLFACTORY RECEPTOR"/>
    <property type="match status" value="1"/>
</dbReference>
<keyword evidence="5 8" id="KW-1133">Transmembrane helix</keyword>